<feature type="domain" description="Helicase ATP-binding" evidence="11">
    <location>
        <begin position="14"/>
        <end position="341"/>
    </location>
</feature>
<keyword evidence="1" id="KW-0479">Metal-binding</keyword>
<dbReference type="SMART" id="SM00487">
    <property type="entry name" value="DEXDc"/>
    <property type="match status" value="1"/>
</dbReference>
<keyword evidence="6" id="KW-0408">Iron</keyword>
<keyword evidence="9" id="KW-0413">Isomerase</keyword>
<dbReference type="eggNOG" id="KOG1132">
    <property type="taxonomic scope" value="Eukaryota"/>
</dbReference>
<dbReference type="InterPro" id="IPR027417">
    <property type="entry name" value="P-loop_NTPase"/>
</dbReference>
<dbReference type="OrthoDB" id="272481at2759"/>
<dbReference type="SMR" id="A2DSC5"/>
<sequence length="884" mass="101275">MNGPKPAHQFKVAGIEVPFPHEKPYAAQMALMAGVIKSMRTGQNAILESPTGTGKSIALLSAALAFQKSQKEVNITPPGQIDPPITKSYLGFFPPMKLVHTDQEIFSPLLTQGLNPSEIPRYSEFEGTEGPTDYTTDFYVKRKQHAGQIWYATRTHQQLKQLVKEMKKLPFHPQMVIMASRAQVCVNPKIMNQSDVDGHCSDLQKNGGCPYDKKKGIPKEFKPNGILDKFEIEDLKDWCRKNKGCPYFISRKMMMAADIVFCPYNYFLDPKIKGQMQLDLTGVYLIIDEAHNIENSCRDGGSFHQSRKDLEWALMYLRKSIKKSDIPSLRKAFMIVLELITKEYEWFTSTTKYLRLQGQKEFIVRDNKAFYDSLRLNLSFYTKLVAAFDCIFKFCNTMNFPQIYQEADKIPMILGGILEQQWVAIALTLKYDLRNYAFAIVLGDDESNDIFHGLCMNPGAVFHRPGTEASNVILSSGTLTPLEEFENEFGVPFPIRLSAPHVISPDQVVGFTITSCDNVTLSSRHQYLESQGMRNDVNLKLAEILLHILPVIPNGVLFFVTSHSFLMRMLDAWQKAGLYEKIDKIKKIFYETPDSDPEFFDKYKASCEEGSLLIGVFRGRSSEGIDFVDEQARAVIVFGIPFPSYYDIDVKLKKEYNDYKNQTGNVWYDTQAYRSLFQALGRCIRHKNDFGSVILIDQRYPNELHRFPKWLKTQIRNDVGLNQIVTELSRFYQRMKEKFPRKISLKMNEKLTFYCCDCHSLVVDCKKVKDGQSFQITKNGFLSLSDAEQKEHYLIIQKNDIEEMKLNFFSPVFKEEDKLVYEKCFCDCGNCLGVRVYAASSVERSSIGSLFLLLSRLNVKVGNNFVGIQPTEKKVSKNVFNAYF</sequence>
<dbReference type="SMART" id="SM00491">
    <property type="entry name" value="HELICc2"/>
    <property type="match status" value="1"/>
</dbReference>
<dbReference type="GO" id="GO:0005634">
    <property type="term" value="C:nucleus"/>
    <property type="evidence" value="ECO:0000318"/>
    <property type="project" value="GO_Central"/>
</dbReference>
<dbReference type="GO" id="GO:0051536">
    <property type="term" value="F:iron-sulfur cluster binding"/>
    <property type="evidence" value="ECO:0007669"/>
    <property type="project" value="UniProtKB-KW"/>
</dbReference>
<organism evidence="12 13">
    <name type="scientific">Trichomonas vaginalis (strain ATCC PRA-98 / G3)</name>
    <dbReference type="NCBI Taxonomy" id="412133"/>
    <lineage>
        <taxon>Eukaryota</taxon>
        <taxon>Metamonada</taxon>
        <taxon>Parabasalia</taxon>
        <taxon>Trichomonadida</taxon>
        <taxon>Trichomonadidae</taxon>
        <taxon>Trichomonas</taxon>
    </lineage>
</organism>
<dbReference type="Gene3D" id="3.40.50.300">
    <property type="entry name" value="P-loop containing nucleotide triphosphate hydrolases"/>
    <property type="match status" value="2"/>
</dbReference>
<dbReference type="InterPro" id="IPR014001">
    <property type="entry name" value="Helicase_ATP-bd"/>
</dbReference>
<dbReference type="KEGG" id="tva:4774715"/>
<dbReference type="InterPro" id="IPR006555">
    <property type="entry name" value="ATP-dep_Helicase_C"/>
</dbReference>
<dbReference type="GO" id="GO:0046872">
    <property type="term" value="F:metal ion binding"/>
    <property type="evidence" value="ECO:0007669"/>
    <property type="project" value="UniProtKB-KW"/>
</dbReference>
<keyword evidence="2" id="KW-0547">Nucleotide-binding</keyword>
<dbReference type="Pfam" id="PF13307">
    <property type="entry name" value="Helicase_C_2"/>
    <property type="match status" value="1"/>
</dbReference>
<dbReference type="VEuPathDB" id="TrichDB:TVAG_067090"/>
<dbReference type="InParanoid" id="A2DSC5"/>
<name>A2DSC5_TRIV3</name>
<dbReference type="InterPro" id="IPR014013">
    <property type="entry name" value="Helic_SF1/SF2_ATP-bd_DinG/Rad3"/>
</dbReference>
<evidence type="ECO:0000256" key="7">
    <source>
        <dbReference type="ARBA" id="ARBA00023014"/>
    </source>
</evidence>
<gene>
    <name evidence="12" type="ORF">TVAG_067090</name>
</gene>
<dbReference type="GO" id="GO:0006289">
    <property type="term" value="P:nucleotide-excision repair"/>
    <property type="evidence" value="ECO:0000318"/>
    <property type="project" value="GO_Central"/>
</dbReference>
<dbReference type="Proteomes" id="UP000001542">
    <property type="component" value="Unassembled WGS sequence"/>
</dbReference>
<dbReference type="PANTHER" id="PTHR11472:SF47">
    <property type="entry name" value="FANCONI ANEMIA GROUP J PROTEIN"/>
    <property type="match status" value="1"/>
</dbReference>
<evidence type="ECO:0000256" key="8">
    <source>
        <dbReference type="ARBA" id="ARBA00023125"/>
    </source>
</evidence>
<evidence type="ECO:0000259" key="11">
    <source>
        <dbReference type="PROSITE" id="PS51193"/>
    </source>
</evidence>
<reference evidence="12" key="2">
    <citation type="journal article" date="2007" name="Science">
        <title>Draft genome sequence of the sexually transmitted pathogen Trichomonas vaginalis.</title>
        <authorList>
            <person name="Carlton J.M."/>
            <person name="Hirt R.P."/>
            <person name="Silva J.C."/>
            <person name="Delcher A.L."/>
            <person name="Schatz M."/>
            <person name="Zhao Q."/>
            <person name="Wortman J.R."/>
            <person name="Bidwell S.L."/>
            <person name="Alsmark U.C.M."/>
            <person name="Besteiro S."/>
            <person name="Sicheritz-Ponten T."/>
            <person name="Noel C.J."/>
            <person name="Dacks J.B."/>
            <person name="Foster P.G."/>
            <person name="Simillion C."/>
            <person name="Van de Peer Y."/>
            <person name="Miranda-Saavedra D."/>
            <person name="Barton G.J."/>
            <person name="Westrop G.D."/>
            <person name="Mueller S."/>
            <person name="Dessi D."/>
            <person name="Fiori P.L."/>
            <person name="Ren Q."/>
            <person name="Paulsen I."/>
            <person name="Zhang H."/>
            <person name="Bastida-Corcuera F.D."/>
            <person name="Simoes-Barbosa A."/>
            <person name="Brown M.T."/>
            <person name="Hayes R.D."/>
            <person name="Mukherjee M."/>
            <person name="Okumura C.Y."/>
            <person name="Schneider R."/>
            <person name="Smith A.J."/>
            <person name="Vanacova S."/>
            <person name="Villalvazo M."/>
            <person name="Haas B.J."/>
            <person name="Pertea M."/>
            <person name="Feldblyum T.V."/>
            <person name="Utterback T.R."/>
            <person name="Shu C.L."/>
            <person name="Osoegawa K."/>
            <person name="de Jong P.J."/>
            <person name="Hrdy I."/>
            <person name="Horvathova L."/>
            <person name="Zubacova Z."/>
            <person name="Dolezal P."/>
            <person name="Malik S.B."/>
            <person name="Logsdon J.M. Jr."/>
            <person name="Henze K."/>
            <person name="Gupta A."/>
            <person name="Wang C.C."/>
            <person name="Dunne R.L."/>
            <person name="Upcroft J.A."/>
            <person name="Upcroft P."/>
            <person name="White O."/>
            <person name="Salzberg S.L."/>
            <person name="Tang P."/>
            <person name="Chiu C.-H."/>
            <person name="Lee Y.-S."/>
            <person name="Embley T.M."/>
            <person name="Coombs G.H."/>
            <person name="Mottram J.C."/>
            <person name="Tachezy J."/>
            <person name="Fraser-Liggett C.M."/>
            <person name="Johnson P.J."/>
        </authorList>
    </citation>
    <scope>NUCLEOTIDE SEQUENCE [LARGE SCALE GENOMIC DNA]</scope>
    <source>
        <strain evidence="12">G3</strain>
    </source>
</reference>
<evidence type="ECO:0000313" key="12">
    <source>
        <dbReference type="EMBL" id="EAY16704.1"/>
    </source>
</evidence>
<evidence type="ECO:0000256" key="9">
    <source>
        <dbReference type="ARBA" id="ARBA00023235"/>
    </source>
</evidence>
<evidence type="ECO:0000256" key="10">
    <source>
        <dbReference type="ARBA" id="ARBA00023242"/>
    </source>
</evidence>
<keyword evidence="7" id="KW-0411">Iron-sulfur</keyword>
<dbReference type="PANTHER" id="PTHR11472">
    <property type="entry name" value="DNA REPAIR DEAD HELICASE RAD3/XP-D SUBFAMILY MEMBER"/>
    <property type="match status" value="1"/>
</dbReference>
<keyword evidence="4 12" id="KW-0347">Helicase</keyword>
<dbReference type="InterPro" id="IPR010614">
    <property type="entry name" value="RAD3-like_helicase_DEAD"/>
</dbReference>
<keyword evidence="10" id="KW-0539">Nucleus</keyword>
<keyword evidence="8" id="KW-0238">DNA-binding</keyword>
<dbReference type="STRING" id="5722.A2DSC5"/>
<dbReference type="Pfam" id="PF06733">
    <property type="entry name" value="DEAD_2"/>
    <property type="match status" value="1"/>
</dbReference>
<evidence type="ECO:0000256" key="1">
    <source>
        <dbReference type="ARBA" id="ARBA00022723"/>
    </source>
</evidence>
<evidence type="ECO:0000256" key="4">
    <source>
        <dbReference type="ARBA" id="ARBA00022806"/>
    </source>
</evidence>
<dbReference type="GO" id="GO:1990918">
    <property type="term" value="P:double-strand break repair involved in meiotic recombination"/>
    <property type="evidence" value="ECO:0000318"/>
    <property type="project" value="GO_Central"/>
</dbReference>
<dbReference type="PROSITE" id="PS51193">
    <property type="entry name" value="HELICASE_ATP_BIND_2"/>
    <property type="match status" value="1"/>
</dbReference>
<keyword evidence="5" id="KW-0067">ATP-binding</keyword>
<dbReference type="RefSeq" id="XP_001328927.1">
    <property type="nucleotide sequence ID" value="XM_001328892.1"/>
</dbReference>
<dbReference type="InterPro" id="IPR045028">
    <property type="entry name" value="DinG/Rad3-like"/>
</dbReference>
<keyword evidence="13" id="KW-1185">Reference proteome</keyword>
<keyword evidence="3" id="KW-0378">Hydrolase</keyword>
<dbReference type="GO" id="GO:0003678">
    <property type="term" value="F:DNA helicase activity"/>
    <property type="evidence" value="ECO:0000318"/>
    <property type="project" value="GO_Central"/>
</dbReference>
<dbReference type="SUPFAM" id="SSF52540">
    <property type="entry name" value="P-loop containing nucleoside triphosphate hydrolases"/>
    <property type="match status" value="1"/>
</dbReference>
<evidence type="ECO:0000256" key="5">
    <source>
        <dbReference type="ARBA" id="ARBA00022840"/>
    </source>
</evidence>
<dbReference type="VEuPathDB" id="TrichDB:TVAGG3_0079290"/>
<dbReference type="InterPro" id="IPR006554">
    <property type="entry name" value="Helicase-like_DEXD_c2"/>
</dbReference>
<dbReference type="EMBL" id="DS113239">
    <property type="protein sequence ID" value="EAY16704.1"/>
    <property type="molecule type" value="Genomic_DNA"/>
</dbReference>
<dbReference type="GO" id="GO:0003677">
    <property type="term" value="F:DNA binding"/>
    <property type="evidence" value="ECO:0007669"/>
    <property type="project" value="UniProtKB-KW"/>
</dbReference>
<accession>A2DSC5</accession>
<evidence type="ECO:0000256" key="6">
    <source>
        <dbReference type="ARBA" id="ARBA00023004"/>
    </source>
</evidence>
<evidence type="ECO:0000313" key="13">
    <source>
        <dbReference type="Proteomes" id="UP000001542"/>
    </source>
</evidence>
<evidence type="ECO:0000256" key="3">
    <source>
        <dbReference type="ARBA" id="ARBA00022801"/>
    </source>
</evidence>
<protein>
    <submittedName>
        <fullName evidence="12">Helicase, putative</fullName>
    </submittedName>
</protein>
<dbReference type="OMA" id="FDDVIWQ"/>
<dbReference type="FunFam" id="3.40.50.300:FF:001352">
    <property type="entry name" value="DNA repair helicase"/>
    <property type="match status" value="1"/>
</dbReference>
<reference evidence="12" key="1">
    <citation type="submission" date="2006-10" db="EMBL/GenBank/DDBJ databases">
        <authorList>
            <person name="Amadeo P."/>
            <person name="Zhao Q."/>
            <person name="Wortman J."/>
            <person name="Fraser-Liggett C."/>
            <person name="Carlton J."/>
        </authorList>
    </citation>
    <scope>NUCLEOTIDE SEQUENCE</scope>
    <source>
        <strain evidence="12">G3</strain>
    </source>
</reference>
<proteinExistence type="predicted"/>
<dbReference type="SMART" id="SM00488">
    <property type="entry name" value="DEXDc2"/>
    <property type="match status" value="1"/>
</dbReference>
<dbReference type="AlphaFoldDB" id="A2DSC5"/>
<dbReference type="GO" id="GO:0016818">
    <property type="term" value="F:hydrolase activity, acting on acid anhydrides, in phosphorus-containing anhydrides"/>
    <property type="evidence" value="ECO:0007669"/>
    <property type="project" value="InterPro"/>
</dbReference>
<evidence type="ECO:0000256" key="2">
    <source>
        <dbReference type="ARBA" id="ARBA00022741"/>
    </source>
</evidence>
<dbReference type="GO" id="GO:0005524">
    <property type="term" value="F:ATP binding"/>
    <property type="evidence" value="ECO:0007669"/>
    <property type="project" value="UniProtKB-KW"/>
</dbReference>